<evidence type="ECO:0000313" key="3">
    <source>
        <dbReference type="Proteomes" id="UP000278351"/>
    </source>
</evidence>
<protein>
    <submittedName>
        <fullName evidence="2">VOC family protein</fullName>
    </submittedName>
</protein>
<dbReference type="AlphaFoldDB" id="A0A3N4QAL9"/>
<dbReference type="Proteomes" id="UP000278351">
    <property type="component" value="Unassembled WGS sequence"/>
</dbReference>
<feature type="domain" description="PhnB-like" evidence="1">
    <location>
        <begin position="4"/>
        <end position="134"/>
    </location>
</feature>
<dbReference type="InterPro" id="IPR028973">
    <property type="entry name" value="PhnB-like"/>
</dbReference>
<gene>
    <name evidence="2" type="ORF">EGT74_17285</name>
</gene>
<accession>A0A3N4QAL9</accession>
<comment type="caution">
    <text evidence="2">The sequence shown here is derived from an EMBL/GenBank/DDBJ whole genome shotgun (WGS) entry which is preliminary data.</text>
</comment>
<dbReference type="PANTHER" id="PTHR33990">
    <property type="entry name" value="PROTEIN YJDN-RELATED"/>
    <property type="match status" value="1"/>
</dbReference>
<dbReference type="Pfam" id="PF06983">
    <property type="entry name" value="3-dmu-9_3-mt"/>
    <property type="match status" value="1"/>
</dbReference>
<reference evidence="2 3" key="1">
    <citation type="submission" date="2018-11" db="EMBL/GenBank/DDBJ databases">
        <title>Chitinophaga lutea sp.nov., isolate from arsenic contaminated soil.</title>
        <authorList>
            <person name="Zong Y."/>
        </authorList>
    </citation>
    <scope>NUCLEOTIDE SEQUENCE [LARGE SCALE GENOMIC DNA]</scope>
    <source>
        <strain evidence="2 3">ZY74</strain>
    </source>
</reference>
<dbReference type="OrthoDB" id="9795306at2"/>
<evidence type="ECO:0000313" key="2">
    <source>
        <dbReference type="EMBL" id="RPE08784.1"/>
    </source>
</evidence>
<dbReference type="SUPFAM" id="SSF54593">
    <property type="entry name" value="Glyoxalase/Bleomycin resistance protein/Dihydroxybiphenyl dioxygenase"/>
    <property type="match status" value="1"/>
</dbReference>
<dbReference type="Gene3D" id="3.10.180.10">
    <property type="entry name" value="2,3-Dihydroxybiphenyl 1,2-Dioxygenase, domain 1"/>
    <property type="match status" value="1"/>
</dbReference>
<dbReference type="RefSeq" id="WP_123847781.1">
    <property type="nucleotide sequence ID" value="NZ_RPDH01000002.1"/>
</dbReference>
<dbReference type="CDD" id="cd06588">
    <property type="entry name" value="PhnB_like"/>
    <property type="match status" value="1"/>
</dbReference>
<organism evidence="2 3">
    <name type="scientific">Chitinophaga lutea</name>
    <dbReference type="NCBI Taxonomy" id="2488634"/>
    <lineage>
        <taxon>Bacteria</taxon>
        <taxon>Pseudomonadati</taxon>
        <taxon>Bacteroidota</taxon>
        <taxon>Chitinophagia</taxon>
        <taxon>Chitinophagales</taxon>
        <taxon>Chitinophagaceae</taxon>
        <taxon>Chitinophaga</taxon>
    </lineage>
</organism>
<name>A0A3N4QAL9_9BACT</name>
<proteinExistence type="predicted"/>
<sequence length="142" mass="15588">MAHVNPYLTFGGNCEEAFNYYKSVLGGEFLTVMRYKDMPGPHHQDPADDNLVMHVALPIGKNSLLMGGDRPKSFGPAELGNVFSLAIDPDSREHADKLFEGLSSGGKADMPMGDAPWGAYFGMLTDKFGVQWMINYDANPKQ</sequence>
<dbReference type="EMBL" id="RPDH01000002">
    <property type="protein sequence ID" value="RPE08784.1"/>
    <property type="molecule type" value="Genomic_DNA"/>
</dbReference>
<dbReference type="PANTHER" id="PTHR33990:SF1">
    <property type="entry name" value="PROTEIN YJDN"/>
    <property type="match status" value="1"/>
</dbReference>
<keyword evidence="3" id="KW-1185">Reference proteome</keyword>
<evidence type="ECO:0000259" key="1">
    <source>
        <dbReference type="Pfam" id="PF06983"/>
    </source>
</evidence>
<dbReference type="InterPro" id="IPR029068">
    <property type="entry name" value="Glyas_Bleomycin-R_OHBP_Dase"/>
</dbReference>